<proteinExistence type="predicted"/>
<evidence type="ECO:0000313" key="3">
    <source>
        <dbReference type="EMBL" id="HDN84756.1"/>
    </source>
</evidence>
<dbReference type="Pfam" id="PF00857">
    <property type="entry name" value="Isochorismatase"/>
    <property type="match status" value="1"/>
</dbReference>
<evidence type="ECO:0000313" key="5">
    <source>
        <dbReference type="Proteomes" id="UP000267654"/>
    </source>
</evidence>
<dbReference type="PANTHER" id="PTHR43540">
    <property type="entry name" value="PEROXYUREIDOACRYLATE/UREIDOACRYLATE AMIDOHYDROLASE-RELATED"/>
    <property type="match status" value="1"/>
</dbReference>
<evidence type="ECO:0000259" key="2">
    <source>
        <dbReference type="Pfam" id="PF00857"/>
    </source>
</evidence>
<dbReference type="PANTHER" id="PTHR43540:SF6">
    <property type="entry name" value="ISOCHORISMATASE-LIKE DOMAIN-CONTAINING PROTEIN"/>
    <property type="match status" value="1"/>
</dbReference>
<gene>
    <name evidence="4" type="ORF">DRI96_00245</name>
    <name evidence="3" type="ORF">ENG47_03230</name>
</gene>
<evidence type="ECO:0000313" key="4">
    <source>
        <dbReference type="EMBL" id="RLE15219.1"/>
    </source>
</evidence>
<accession>A0A662DM56</accession>
<protein>
    <submittedName>
        <fullName evidence="4">Cysteine hydrolase</fullName>
    </submittedName>
</protein>
<dbReference type="GO" id="GO:0016787">
    <property type="term" value="F:hydrolase activity"/>
    <property type="evidence" value="ECO:0007669"/>
    <property type="project" value="UniProtKB-KW"/>
</dbReference>
<dbReference type="InterPro" id="IPR036380">
    <property type="entry name" value="Isochorismatase-like_sf"/>
</dbReference>
<dbReference type="EMBL" id="DRBC01000192">
    <property type="protein sequence ID" value="HDN84756.1"/>
    <property type="molecule type" value="Genomic_DNA"/>
</dbReference>
<sequence length="172" mass="19788">MKKEALLVIDMLNDFVEKGAPLEVPLARKILPNIRKKIEWARKNKIPVIYICDSHRPEDKEFNWWPPHAIEGTSGAEIVKEISPQKKDFIVKKRRYSAFLGTELELLLKELKVETIHLVGILTNICVLYTAAEATMRGYDVVVYRDCVTSISPEDHSFALNQMENVLKIKIK</sequence>
<dbReference type="EMBL" id="QMQB01000005">
    <property type="protein sequence ID" value="RLE15219.1"/>
    <property type="molecule type" value="Genomic_DNA"/>
</dbReference>
<dbReference type="InterPro" id="IPR000868">
    <property type="entry name" value="Isochorismatase-like_dom"/>
</dbReference>
<comment type="caution">
    <text evidence="4">The sequence shown here is derived from an EMBL/GenBank/DDBJ whole genome shotgun (WGS) entry which is preliminary data.</text>
</comment>
<feature type="domain" description="Isochorismatase-like" evidence="2">
    <location>
        <begin position="5"/>
        <end position="165"/>
    </location>
</feature>
<dbReference type="AlphaFoldDB" id="A0A662DM56"/>
<dbReference type="Proteomes" id="UP000267654">
    <property type="component" value="Unassembled WGS sequence"/>
</dbReference>
<name>A0A662DM56_UNCAE</name>
<dbReference type="SUPFAM" id="SSF52499">
    <property type="entry name" value="Isochorismatase-like hydrolases"/>
    <property type="match status" value="1"/>
</dbReference>
<dbReference type="Gene3D" id="3.40.50.850">
    <property type="entry name" value="Isochorismatase-like"/>
    <property type="match status" value="1"/>
</dbReference>
<dbReference type="Proteomes" id="UP000885660">
    <property type="component" value="Unassembled WGS sequence"/>
</dbReference>
<keyword evidence="1 4" id="KW-0378">Hydrolase</keyword>
<dbReference type="CDD" id="cd00431">
    <property type="entry name" value="cysteine_hydrolases"/>
    <property type="match status" value="1"/>
</dbReference>
<organism evidence="4 5">
    <name type="scientific">Aerophobetes bacterium</name>
    <dbReference type="NCBI Taxonomy" id="2030807"/>
    <lineage>
        <taxon>Bacteria</taxon>
        <taxon>Candidatus Aerophobota</taxon>
    </lineage>
</organism>
<reference evidence="4 5" key="1">
    <citation type="submission" date="2018-06" db="EMBL/GenBank/DDBJ databases">
        <title>Extensive metabolic versatility and redundancy in microbially diverse, dynamic hydrothermal sediments.</title>
        <authorList>
            <person name="Dombrowski N."/>
            <person name="Teske A."/>
            <person name="Baker B.J."/>
        </authorList>
    </citation>
    <scope>NUCLEOTIDE SEQUENCE [LARGE SCALE GENOMIC DNA]</scope>
    <source>
        <strain evidence="4">B19_G9</strain>
    </source>
</reference>
<reference evidence="3" key="2">
    <citation type="journal article" date="2020" name="mSystems">
        <title>Genome- and Community-Level Interaction Insights into Carbon Utilization and Element Cycling Functions of Hydrothermarchaeota in Hydrothermal Sediment.</title>
        <authorList>
            <person name="Zhou Z."/>
            <person name="Liu Y."/>
            <person name="Xu W."/>
            <person name="Pan J."/>
            <person name="Luo Z.H."/>
            <person name="Li M."/>
        </authorList>
    </citation>
    <scope>NUCLEOTIDE SEQUENCE [LARGE SCALE GENOMIC DNA]</scope>
    <source>
        <strain evidence="3">HyVt-219</strain>
    </source>
</reference>
<dbReference type="InterPro" id="IPR050272">
    <property type="entry name" value="Isochorismatase-like_hydrls"/>
</dbReference>
<evidence type="ECO:0000256" key="1">
    <source>
        <dbReference type="ARBA" id="ARBA00022801"/>
    </source>
</evidence>